<evidence type="ECO:0000313" key="3">
    <source>
        <dbReference type="Proteomes" id="UP000799757"/>
    </source>
</evidence>
<evidence type="ECO:0000313" key="2">
    <source>
        <dbReference type="EMBL" id="KAF2786987.1"/>
    </source>
</evidence>
<evidence type="ECO:0000256" key="1">
    <source>
        <dbReference type="SAM" id="MobiDB-lite"/>
    </source>
</evidence>
<dbReference type="EMBL" id="MU002378">
    <property type="protein sequence ID" value="KAF2786987.1"/>
    <property type="molecule type" value="Genomic_DNA"/>
</dbReference>
<dbReference type="Proteomes" id="UP000799757">
    <property type="component" value="Unassembled WGS sequence"/>
</dbReference>
<reference evidence="2" key="1">
    <citation type="journal article" date="2020" name="Stud. Mycol.">
        <title>101 Dothideomycetes genomes: a test case for predicting lifestyles and emergence of pathogens.</title>
        <authorList>
            <person name="Haridas S."/>
            <person name="Albert R."/>
            <person name="Binder M."/>
            <person name="Bloem J."/>
            <person name="Labutti K."/>
            <person name="Salamov A."/>
            <person name="Andreopoulos B."/>
            <person name="Baker S."/>
            <person name="Barry K."/>
            <person name="Bills G."/>
            <person name="Bluhm B."/>
            <person name="Cannon C."/>
            <person name="Castanera R."/>
            <person name="Culley D."/>
            <person name="Daum C."/>
            <person name="Ezra D."/>
            <person name="Gonzalez J."/>
            <person name="Henrissat B."/>
            <person name="Kuo A."/>
            <person name="Liang C."/>
            <person name="Lipzen A."/>
            <person name="Lutzoni F."/>
            <person name="Magnuson J."/>
            <person name="Mondo S."/>
            <person name="Nolan M."/>
            <person name="Ohm R."/>
            <person name="Pangilinan J."/>
            <person name="Park H.-J."/>
            <person name="Ramirez L."/>
            <person name="Alfaro M."/>
            <person name="Sun H."/>
            <person name="Tritt A."/>
            <person name="Yoshinaga Y."/>
            <person name="Zwiers L.-H."/>
            <person name="Turgeon B."/>
            <person name="Goodwin S."/>
            <person name="Spatafora J."/>
            <person name="Crous P."/>
            <person name="Grigoriev I."/>
        </authorList>
    </citation>
    <scope>NUCLEOTIDE SEQUENCE</scope>
    <source>
        <strain evidence="2">CBS 109.77</strain>
    </source>
</reference>
<accession>A0A6A6WT55</accession>
<proteinExistence type="predicted"/>
<protein>
    <submittedName>
        <fullName evidence="2">Uncharacterized protein</fullName>
    </submittedName>
</protein>
<keyword evidence="3" id="KW-1185">Reference proteome</keyword>
<sequence length="100" mass="10674">MPTPTTHDLSLLGLPKSHPTPKHPLSISTPPAPHPSAADASSHASNYDAPDVISHTVVRQASIDPPQSASLLYFGPPPLCYSWEMRARRHGLALLDLLPG</sequence>
<name>A0A6A6WT55_9PLEO</name>
<organism evidence="2 3">
    <name type="scientific">Melanomma pulvis-pyrius CBS 109.77</name>
    <dbReference type="NCBI Taxonomy" id="1314802"/>
    <lineage>
        <taxon>Eukaryota</taxon>
        <taxon>Fungi</taxon>
        <taxon>Dikarya</taxon>
        <taxon>Ascomycota</taxon>
        <taxon>Pezizomycotina</taxon>
        <taxon>Dothideomycetes</taxon>
        <taxon>Pleosporomycetidae</taxon>
        <taxon>Pleosporales</taxon>
        <taxon>Melanommataceae</taxon>
        <taxon>Melanomma</taxon>
    </lineage>
</organism>
<dbReference type="AlphaFoldDB" id="A0A6A6WT55"/>
<feature type="region of interest" description="Disordered" evidence="1">
    <location>
        <begin position="1"/>
        <end position="48"/>
    </location>
</feature>
<gene>
    <name evidence="2" type="ORF">K505DRAFT_135315</name>
</gene>
<feature type="compositionally biased region" description="Low complexity" evidence="1">
    <location>
        <begin position="35"/>
        <end position="45"/>
    </location>
</feature>